<keyword evidence="5 7" id="KW-1015">Disulfide bond</keyword>
<proteinExistence type="inferred from homology"/>
<comment type="caution">
    <text evidence="10">The sequence shown here is derived from an EMBL/GenBank/DDBJ whole genome shotgun (WGS) entry which is preliminary data.</text>
</comment>
<evidence type="ECO:0000256" key="1">
    <source>
        <dbReference type="ARBA" id="ARBA00004418"/>
    </source>
</evidence>
<dbReference type="InterPro" id="IPR023205">
    <property type="entry name" value="DsbA/DsbL"/>
</dbReference>
<name>A0ABW0Q604_9BURK</name>
<dbReference type="SUPFAM" id="SSF52833">
    <property type="entry name" value="Thioredoxin-like"/>
    <property type="match status" value="1"/>
</dbReference>
<sequence>MQRREFSLSAASVAAAAALGAGALPTAVQAQARAFKDGTDYLKLDKPAPTEAPAGQVEVVEFFWYSCPHCNAFEPQLEAWISKAPKDVSVRRVPVSFRPDFEPQQRLYYVLEGMGKVAELHKKVFYAIHVEKQALNTADLVAAWADKQGINKAKFVEMYNSFSVSTKVRKATQLQDIYAVDGVPALGIGGRYYTSGSLAQTMERALQVTDYLIGQSRGKAK</sequence>
<protein>
    <recommendedName>
        <fullName evidence="7">Thiol:disulfide interchange protein</fullName>
    </recommendedName>
</protein>
<gene>
    <name evidence="10" type="ORF">ACFPP7_03440</name>
</gene>
<dbReference type="Pfam" id="PF01323">
    <property type="entry name" value="DSBA"/>
    <property type="match status" value="1"/>
</dbReference>
<keyword evidence="4 7" id="KW-0574">Periplasm</keyword>
<dbReference type="PANTHER" id="PTHR35891">
    <property type="entry name" value="THIOL:DISULFIDE INTERCHANGE PROTEIN DSBA"/>
    <property type="match status" value="1"/>
</dbReference>
<feature type="domain" description="Thioredoxin" evidence="9">
    <location>
        <begin position="21"/>
        <end position="176"/>
    </location>
</feature>
<dbReference type="RefSeq" id="WP_068833790.1">
    <property type="nucleotide sequence ID" value="NZ_JBHSMX010000008.1"/>
</dbReference>
<accession>A0ABW0Q604</accession>
<dbReference type="InterPro" id="IPR001853">
    <property type="entry name" value="DSBA-like_thioredoxin_dom"/>
</dbReference>
<evidence type="ECO:0000313" key="11">
    <source>
        <dbReference type="Proteomes" id="UP001596084"/>
    </source>
</evidence>
<feature type="signal peptide" evidence="8">
    <location>
        <begin position="1"/>
        <end position="23"/>
    </location>
</feature>
<comment type="subcellular location">
    <subcellularLocation>
        <location evidence="1 7">Periplasm</location>
    </subcellularLocation>
</comment>
<evidence type="ECO:0000256" key="7">
    <source>
        <dbReference type="PIRNR" id="PIRNR001488"/>
    </source>
</evidence>
<reference evidence="11" key="1">
    <citation type="journal article" date="2019" name="Int. J. Syst. Evol. Microbiol.">
        <title>The Global Catalogue of Microorganisms (GCM) 10K type strain sequencing project: providing services to taxonomists for standard genome sequencing and annotation.</title>
        <authorList>
            <consortium name="The Broad Institute Genomics Platform"/>
            <consortium name="The Broad Institute Genome Sequencing Center for Infectious Disease"/>
            <person name="Wu L."/>
            <person name="Ma J."/>
        </authorList>
    </citation>
    <scope>NUCLEOTIDE SEQUENCE [LARGE SCALE GENOMIC DNA]</scope>
    <source>
        <strain evidence="11">CGMCC 4.7277</strain>
    </source>
</reference>
<dbReference type="InterPro" id="IPR013766">
    <property type="entry name" value="Thioredoxin_domain"/>
</dbReference>
<evidence type="ECO:0000313" key="10">
    <source>
        <dbReference type="EMBL" id="MFC5519970.1"/>
    </source>
</evidence>
<evidence type="ECO:0000256" key="2">
    <source>
        <dbReference type="ARBA" id="ARBA00005791"/>
    </source>
</evidence>
<evidence type="ECO:0000256" key="5">
    <source>
        <dbReference type="ARBA" id="ARBA00023157"/>
    </source>
</evidence>
<dbReference type="Gene3D" id="3.40.30.10">
    <property type="entry name" value="Glutaredoxin"/>
    <property type="match status" value="1"/>
</dbReference>
<dbReference type="InterPro" id="IPR006311">
    <property type="entry name" value="TAT_signal"/>
</dbReference>
<dbReference type="PROSITE" id="PS51352">
    <property type="entry name" value="THIOREDOXIN_2"/>
    <property type="match status" value="1"/>
</dbReference>
<evidence type="ECO:0000256" key="3">
    <source>
        <dbReference type="ARBA" id="ARBA00022729"/>
    </source>
</evidence>
<dbReference type="Proteomes" id="UP001596084">
    <property type="component" value="Unassembled WGS sequence"/>
</dbReference>
<evidence type="ECO:0000256" key="8">
    <source>
        <dbReference type="SAM" id="SignalP"/>
    </source>
</evidence>
<keyword evidence="6" id="KW-0676">Redox-active center</keyword>
<feature type="chain" id="PRO_5046792542" description="Thiol:disulfide interchange protein" evidence="8">
    <location>
        <begin position="24"/>
        <end position="221"/>
    </location>
</feature>
<evidence type="ECO:0000256" key="4">
    <source>
        <dbReference type="ARBA" id="ARBA00022764"/>
    </source>
</evidence>
<dbReference type="PIRSF" id="PIRSF001488">
    <property type="entry name" value="Tdi_protein"/>
    <property type="match status" value="1"/>
</dbReference>
<organism evidence="10 11">
    <name type="scientific">Polaromonas jejuensis</name>
    <dbReference type="NCBI Taxonomy" id="457502"/>
    <lineage>
        <taxon>Bacteria</taxon>
        <taxon>Pseudomonadati</taxon>
        <taxon>Pseudomonadota</taxon>
        <taxon>Betaproteobacteria</taxon>
        <taxon>Burkholderiales</taxon>
        <taxon>Comamonadaceae</taxon>
        <taxon>Polaromonas</taxon>
    </lineage>
</organism>
<dbReference type="InterPro" id="IPR050824">
    <property type="entry name" value="Thiol_disulfide_DsbA"/>
</dbReference>
<dbReference type="PANTHER" id="PTHR35891:SF3">
    <property type="entry name" value="THIOL:DISULFIDE INTERCHANGE PROTEIN DSBL"/>
    <property type="match status" value="1"/>
</dbReference>
<evidence type="ECO:0000259" key="9">
    <source>
        <dbReference type="PROSITE" id="PS51352"/>
    </source>
</evidence>
<keyword evidence="11" id="KW-1185">Reference proteome</keyword>
<evidence type="ECO:0000256" key="6">
    <source>
        <dbReference type="ARBA" id="ARBA00023284"/>
    </source>
</evidence>
<dbReference type="InterPro" id="IPR036249">
    <property type="entry name" value="Thioredoxin-like_sf"/>
</dbReference>
<dbReference type="CDD" id="cd03019">
    <property type="entry name" value="DsbA_DsbA"/>
    <property type="match status" value="1"/>
</dbReference>
<dbReference type="PROSITE" id="PS51318">
    <property type="entry name" value="TAT"/>
    <property type="match status" value="1"/>
</dbReference>
<comment type="similarity">
    <text evidence="2">Belongs to the thioredoxin family. DsbA subfamily.</text>
</comment>
<dbReference type="EMBL" id="JBHSMX010000008">
    <property type="protein sequence ID" value="MFC5519970.1"/>
    <property type="molecule type" value="Genomic_DNA"/>
</dbReference>
<keyword evidence="3 8" id="KW-0732">Signal</keyword>